<proteinExistence type="inferred from homology"/>
<evidence type="ECO:0000259" key="8">
    <source>
        <dbReference type="Pfam" id="PF01529"/>
    </source>
</evidence>
<dbReference type="Pfam" id="PF01529">
    <property type="entry name" value="DHHC"/>
    <property type="match status" value="1"/>
</dbReference>
<organism evidence="9 10">
    <name type="scientific">Pseudocohnilembus persalinus</name>
    <name type="common">Ciliate</name>
    <dbReference type="NCBI Taxonomy" id="266149"/>
    <lineage>
        <taxon>Eukaryota</taxon>
        <taxon>Sar</taxon>
        <taxon>Alveolata</taxon>
        <taxon>Ciliophora</taxon>
        <taxon>Intramacronucleata</taxon>
        <taxon>Oligohymenophorea</taxon>
        <taxon>Scuticociliatia</taxon>
        <taxon>Philasterida</taxon>
        <taxon>Pseudocohnilembidae</taxon>
        <taxon>Pseudocohnilembus</taxon>
    </lineage>
</organism>
<keyword evidence="3 7" id="KW-0812">Transmembrane</keyword>
<feature type="domain" description="Palmitoyltransferase DHHC" evidence="8">
    <location>
        <begin position="81"/>
        <end position="170"/>
    </location>
</feature>
<name>A0A0V0QI07_PSEPJ</name>
<evidence type="ECO:0000256" key="1">
    <source>
        <dbReference type="ARBA" id="ARBA00004141"/>
    </source>
</evidence>
<dbReference type="PROSITE" id="PS50216">
    <property type="entry name" value="DHHC"/>
    <property type="match status" value="1"/>
</dbReference>
<dbReference type="InterPro" id="IPR001594">
    <property type="entry name" value="Palmitoyltrfase_DHHC"/>
</dbReference>
<dbReference type="GO" id="GO:0019706">
    <property type="term" value="F:protein-cysteine S-palmitoyltransferase activity"/>
    <property type="evidence" value="ECO:0007669"/>
    <property type="project" value="UniProtKB-EC"/>
</dbReference>
<dbReference type="GO" id="GO:0016020">
    <property type="term" value="C:membrane"/>
    <property type="evidence" value="ECO:0007669"/>
    <property type="project" value="UniProtKB-SubCell"/>
</dbReference>
<evidence type="ECO:0000256" key="6">
    <source>
        <dbReference type="ARBA" id="ARBA00023315"/>
    </source>
</evidence>
<comment type="similarity">
    <text evidence="7">Belongs to the DHHC palmitoyltransferase family.</text>
</comment>
<sequence length="226" mass="26321">MNEDYDTPGVVTVGFNDSFSEQDIERIQQYAKKEERIKKELRIKRRQQKNGQQITQKCSNIEMTSGDQNNLQEELTLENFPWVANCVGQRNHRYFIQFLFYATLLATVVTSIIGIDYLNGATIREMNKKSDQLYITICGATCLGLAVCIGFLFIFQLKGMLKNITTVEYHIDEIHEKNPFLKPTKIDNVKDIFGHQKKYWFLPLDYENVSQSGAFTYNQFENENKL</sequence>
<feature type="transmembrane region" description="Helical" evidence="7">
    <location>
        <begin position="133"/>
        <end position="155"/>
    </location>
</feature>
<evidence type="ECO:0000256" key="3">
    <source>
        <dbReference type="ARBA" id="ARBA00022692"/>
    </source>
</evidence>
<evidence type="ECO:0000256" key="2">
    <source>
        <dbReference type="ARBA" id="ARBA00022679"/>
    </source>
</evidence>
<comment type="caution">
    <text evidence="9">The sequence shown here is derived from an EMBL/GenBank/DDBJ whole genome shotgun (WGS) entry which is preliminary data.</text>
</comment>
<keyword evidence="5 7" id="KW-0472">Membrane</keyword>
<dbReference type="InterPro" id="IPR039859">
    <property type="entry name" value="PFA4/ZDH16/20/ERF2-like"/>
</dbReference>
<protein>
    <recommendedName>
        <fullName evidence="7">Palmitoyltransferase</fullName>
        <ecNumber evidence="7">2.3.1.225</ecNumber>
    </recommendedName>
</protein>
<dbReference type="EC" id="2.3.1.225" evidence="7"/>
<comment type="catalytic activity">
    <reaction evidence="7">
        <text>L-cysteinyl-[protein] + hexadecanoyl-CoA = S-hexadecanoyl-L-cysteinyl-[protein] + CoA</text>
        <dbReference type="Rhea" id="RHEA:36683"/>
        <dbReference type="Rhea" id="RHEA-COMP:10131"/>
        <dbReference type="Rhea" id="RHEA-COMP:11032"/>
        <dbReference type="ChEBI" id="CHEBI:29950"/>
        <dbReference type="ChEBI" id="CHEBI:57287"/>
        <dbReference type="ChEBI" id="CHEBI:57379"/>
        <dbReference type="ChEBI" id="CHEBI:74151"/>
        <dbReference type="EC" id="2.3.1.225"/>
    </reaction>
</comment>
<gene>
    <name evidence="9" type="ORF">PPERSA_05760</name>
</gene>
<feature type="transmembrane region" description="Helical" evidence="7">
    <location>
        <begin position="98"/>
        <end position="118"/>
    </location>
</feature>
<evidence type="ECO:0000256" key="4">
    <source>
        <dbReference type="ARBA" id="ARBA00022989"/>
    </source>
</evidence>
<evidence type="ECO:0000256" key="7">
    <source>
        <dbReference type="RuleBase" id="RU079119"/>
    </source>
</evidence>
<dbReference type="AlphaFoldDB" id="A0A0V0QI07"/>
<keyword evidence="2 7" id="KW-0808">Transferase</keyword>
<comment type="domain">
    <text evidence="7">The DHHC domain is required for palmitoyltransferase activity.</text>
</comment>
<comment type="subcellular location">
    <subcellularLocation>
        <location evidence="1">Membrane</location>
        <topology evidence="1">Multi-pass membrane protein</topology>
    </subcellularLocation>
</comment>
<evidence type="ECO:0000256" key="5">
    <source>
        <dbReference type="ARBA" id="ARBA00023136"/>
    </source>
</evidence>
<keyword evidence="6 7" id="KW-0012">Acyltransferase</keyword>
<reference evidence="9 10" key="1">
    <citation type="journal article" date="2015" name="Sci. Rep.">
        <title>Genome of the facultative scuticociliatosis pathogen Pseudocohnilembus persalinus provides insight into its virulence through horizontal gene transfer.</title>
        <authorList>
            <person name="Xiong J."/>
            <person name="Wang G."/>
            <person name="Cheng J."/>
            <person name="Tian M."/>
            <person name="Pan X."/>
            <person name="Warren A."/>
            <person name="Jiang C."/>
            <person name="Yuan D."/>
            <person name="Miao W."/>
        </authorList>
    </citation>
    <scope>NUCLEOTIDE SEQUENCE [LARGE SCALE GENOMIC DNA]</scope>
    <source>
        <strain evidence="9">36N120E</strain>
    </source>
</reference>
<dbReference type="EMBL" id="LDAU01000161">
    <property type="protein sequence ID" value="KRX01921.1"/>
    <property type="molecule type" value="Genomic_DNA"/>
</dbReference>
<dbReference type="PANTHER" id="PTHR12246">
    <property type="entry name" value="PALMITOYLTRANSFERASE ZDHHC16"/>
    <property type="match status" value="1"/>
</dbReference>
<evidence type="ECO:0000313" key="10">
    <source>
        <dbReference type="Proteomes" id="UP000054937"/>
    </source>
</evidence>
<keyword evidence="4 7" id="KW-1133">Transmembrane helix</keyword>
<dbReference type="Proteomes" id="UP000054937">
    <property type="component" value="Unassembled WGS sequence"/>
</dbReference>
<evidence type="ECO:0000313" key="9">
    <source>
        <dbReference type="EMBL" id="KRX01921.1"/>
    </source>
</evidence>
<accession>A0A0V0QI07</accession>
<dbReference type="OrthoDB" id="331948at2759"/>
<dbReference type="InParanoid" id="A0A0V0QI07"/>
<keyword evidence="10" id="KW-1185">Reference proteome</keyword>